<dbReference type="PANTHER" id="PTHR21106:SF2">
    <property type="entry name" value="NADH DEHYDROGENASE [UBIQUINONE] 1 BETA SUBCOMPLEX SUBUNIT 6"/>
    <property type="match status" value="1"/>
</dbReference>
<dbReference type="AlphaFoldDB" id="A0A9P0AFB3"/>
<keyword evidence="3" id="KW-1185">Reference proteome</keyword>
<accession>A0A9P0AFB3</accession>
<evidence type="ECO:0000313" key="3">
    <source>
        <dbReference type="Proteomes" id="UP001152759"/>
    </source>
</evidence>
<organism evidence="2 3">
    <name type="scientific">Bemisia tabaci</name>
    <name type="common">Sweetpotato whitefly</name>
    <name type="synonym">Aleurodes tabaci</name>
    <dbReference type="NCBI Taxonomy" id="7038"/>
    <lineage>
        <taxon>Eukaryota</taxon>
        <taxon>Metazoa</taxon>
        <taxon>Ecdysozoa</taxon>
        <taxon>Arthropoda</taxon>
        <taxon>Hexapoda</taxon>
        <taxon>Insecta</taxon>
        <taxon>Pterygota</taxon>
        <taxon>Neoptera</taxon>
        <taxon>Paraneoptera</taxon>
        <taxon>Hemiptera</taxon>
        <taxon>Sternorrhyncha</taxon>
        <taxon>Aleyrodoidea</taxon>
        <taxon>Aleyrodidae</taxon>
        <taxon>Aleyrodinae</taxon>
        <taxon>Bemisia</taxon>
    </lineage>
</organism>
<sequence length="170" mass="20238">MTSKVPYNADTGGVTPMNIEGRLYDQRERLRGMTDEDRKFRAQFLKDQRLAPHEPVTHLPELYYDLVNPIRRFYRKPLDMVFDKLRIEERFGRETALSYRFFIGKALLLIASGYVATYYFMYNRGTWERKHGWHVHVGREPVYPGEPGYPKLSNRTFADYCDREFKNSPI</sequence>
<keyword evidence="1" id="KW-0472">Membrane</keyword>
<keyword evidence="1" id="KW-1133">Transmembrane helix</keyword>
<dbReference type="PANTHER" id="PTHR21106">
    <property type="entry name" value="NADH DEHYDROGENASE [UBIQUINONE] 1 BETA SUBCOMPLEX SUBUNIT 6"/>
    <property type="match status" value="1"/>
</dbReference>
<evidence type="ECO:0000256" key="1">
    <source>
        <dbReference type="SAM" id="Phobius"/>
    </source>
</evidence>
<protein>
    <recommendedName>
        <fullName evidence="4">NADH dehydrogenase [ubiquinone] 1 beta subcomplex subunit 6</fullName>
    </recommendedName>
</protein>
<dbReference type="GO" id="GO:0005739">
    <property type="term" value="C:mitochondrion"/>
    <property type="evidence" value="ECO:0007669"/>
    <property type="project" value="GOC"/>
</dbReference>
<evidence type="ECO:0000313" key="2">
    <source>
        <dbReference type="EMBL" id="CAH0391578.1"/>
    </source>
</evidence>
<dbReference type="KEGG" id="btab:109029740"/>
<dbReference type="GO" id="GO:0006120">
    <property type="term" value="P:mitochondrial electron transport, NADH to ubiquinone"/>
    <property type="evidence" value="ECO:0007669"/>
    <property type="project" value="InterPro"/>
</dbReference>
<gene>
    <name evidence="2" type="ORF">BEMITA_LOCUS10180</name>
</gene>
<dbReference type="EMBL" id="OU963867">
    <property type="protein sequence ID" value="CAH0391578.1"/>
    <property type="molecule type" value="Genomic_DNA"/>
</dbReference>
<proteinExistence type="predicted"/>
<dbReference type="Proteomes" id="UP001152759">
    <property type="component" value="Chromosome 6"/>
</dbReference>
<keyword evidence="1" id="KW-0812">Transmembrane</keyword>
<dbReference type="InterPro" id="IPR019174">
    <property type="entry name" value="NADH_DH_b-subcmplx_su6"/>
</dbReference>
<reference evidence="2" key="1">
    <citation type="submission" date="2021-12" db="EMBL/GenBank/DDBJ databases">
        <authorList>
            <person name="King R."/>
        </authorList>
    </citation>
    <scope>NUCLEOTIDE SEQUENCE</scope>
</reference>
<name>A0A9P0AFB3_BEMTA</name>
<feature type="transmembrane region" description="Helical" evidence="1">
    <location>
        <begin position="101"/>
        <end position="121"/>
    </location>
</feature>
<dbReference type="Pfam" id="PF09782">
    <property type="entry name" value="NDUF_B6"/>
    <property type="match status" value="1"/>
</dbReference>
<evidence type="ECO:0008006" key="4">
    <source>
        <dbReference type="Google" id="ProtNLM"/>
    </source>
</evidence>